<dbReference type="InterPro" id="IPR010368">
    <property type="entry name" value="Com_YlbF"/>
</dbReference>
<accession>A0A0R1P1F2</accession>
<dbReference type="Pfam" id="PF06133">
    <property type="entry name" value="Com_YlbF"/>
    <property type="match status" value="1"/>
</dbReference>
<name>A0A0R1P1F2_9LACO</name>
<dbReference type="AlphaFoldDB" id="A0A0R1P1F2"/>
<evidence type="ECO:0000313" key="2">
    <source>
        <dbReference type="Proteomes" id="UP000051439"/>
    </source>
</evidence>
<proteinExistence type="predicted"/>
<dbReference type="Proteomes" id="UP000051439">
    <property type="component" value="Unassembled WGS sequence"/>
</dbReference>
<dbReference type="SUPFAM" id="SSF158622">
    <property type="entry name" value="YheA/YmcA-like"/>
    <property type="match status" value="1"/>
</dbReference>
<dbReference type="PATRIC" id="fig|1423766.4.peg.272"/>
<comment type="caution">
    <text evidence="1">The sequence shown here is derived from an EMBL/GenBank/DDBJ whole genome shotgun (WGS) entry which is preliminary data.</text>
</comment>
<sequence length="118" mass="13435">MDNLMNDKLTELATQLQQELVTTKEFGDLKATYERLKADPDTFQLFKQFQTTQMQLQQKQMQGTQPTQEEIANAQAMASKMGQSSIISDLMKNEKALNTVLGDVNDLVTKPLMELYRS</sequence>
<evidence type="ECO:0000313" key="1">
    <source>
        <dbReference type="EMBL" id="KRL23546.1"/>
    </source>
</evidence>
<keyword evidence="2" id="KW-1185">Reference proteome</keyword>
<dbReference type="Gene3D" id="1.20.1500.10">
    <property type="entry name" value="YheA/YmcA-like"/>
    <property type="match status" value="1"/>
</dbReference>
<protein>
    <submittedName>
        <fullName evidence="1">Uncharacterized protein</fullName>
    </submittedName>
</protein>
<reference evidence="1 2" key="1">
    <citation type="journal article" date="2015" name="Genome Announc.">
        <title>Expanding the biotechnology potential of lactobacilli through comparative genomics of 213 strains and associated genera.</title>
        <authorList>
            <person name="Sun Z."/>
            <person name="Harris H.M."/>
            <person name="McCann A."/>
            <person name="Guo C."/>
            <person name="Argimon S."/>
            <person name="Zhang W."/>
            <person name="Yang X."/>
            <person name="Jeffery I.B."/>
            <person name="Cooney J.C."/>
            <person name="Kagawa T.F."/>
            <person name="Liu W."/>
            <person name="Song Y."/>
            <person name="Salvetti E."/>
            <person name="Wrobel A."/>
            <person name="Rasinkangas P."/>
            <person name="Parkhill J."/>
            <person name="Rea M.C."/>
            <person name="O'Sullivan O."/>
            <person name="Ritari J."/>
            <person name="Douillard F.P."/>
            <person name="Paul Ross R."/>
            <person name="Yang R."/>
            <person name="Briner A.E."/>
            <person name="Felis G.E."/>
            <person name="de Vos W.M."/>
            <person name="Barrangou R."/>
            <person name="Klaenhammer T.R."/>
            <person name="Caufield P.W."/>
            <person name="Cui Y."/>
            <person name="Zhang H."/>
            <person name="O'Toole P.W."/>
        </authorList>
    </citation>
    <scope>NUCLEOTIDE SEQUENCE [LARGE SCALE GENOMIC DNA]</scope>
    <source>
        <strain evidence="1 2">DSM 19906</strain>
    </source>
</reference>
<gene>
    <name evidence="1" type="ORF">FC98_GL000274</name>
</gene>
<dbReference type="EMBL" id="AZEB01000001">
    <property type="protein sequence ID" value="KRL23546.1"/>
    <property type="molecule type" value="Genomic_DNA"/>
</dbReference>
<organism evidence="1 2">
    <name type="scientific">Lentilactobacillus kisonensis DSM 19906 = JCM 15041</name>
    <dbReference type="NCBI Taxonomy" id="1423766"/>
    <lineage>
        <taxon>Bacteria</taxon>
        <taxon>Bacillati</taxon>
        <taxon>Bacillota</taxon>
        <taxon>Bacilli</taxon>
        <taxon>Lactobacillales</taxon>
        <taxon>Lactobacillaceae</taxon>
        <taxon>Lentilactobacillus</taxon>
    </lineage>
</organism>
<dbReference type="InterPro" id="IPR023378">
    <property type="entry name" value="YheA/YmcA-like_dom_sf"/>
</dbReference>